<feature type="disulfide bond" evidence="6">
    <location>
        <begin position="70"/>
        <end position="134"/>
    </location>
</feature>
<evidence type="ECO:0000256" key="3">
    <source>
        <dbReference type="ARBA" id="ARBA00023136"/>
    </source>
</evidence>
<feature type="chain" id="PRO_5040188944" description="Ephrin RBD domain-containing protein" evidence="9">
    <location>
        <begin position="16"/>
        <end position="278"/>
    </location>
</feature>
<dbReference type="AlphaFoldDB" id="A0A9P1IRX8"/>
<dbReference type="InterPro" id="IPR001799">
    <property type="entry name" value="Ephrin_RBD"/>
</dbReference>
<evidence type="ECO:0000256" key="2">
    <source>
        <dbReference type="ARBA" id="ARBA00022729"/>
    </source>
</evidence>
<evidence type="ECO:0000259" key="10">
    <source>
        <dbReference type="PROSITE" id="PS51551"/>
    </source>
</evidence>
<feature type="region of interest" description="Disordered" evidence="8">
    <location>
        <begin position="155"/>
        <end position="184"/>
    </location>
</feature>
<dbReference type="InterPro" id="IPR031328">
    <property type="entry name" value="Ephrin"/>
</dbReference>
<dbReference type="GO" id="GO:0005886">
    <property type="term" value="C:plasma membrane"/>
    <property type="evidence" value="ECO:0007669"/>
    <property type="project" value="TreeGrafter"/>
</dbReference>
<dbReference type="GO" id="GO:0048013">
    <property type="term" value="P:ephrin receptor signaling pathway"/>
    <property type="evidence" value="ECO:0007669"/>
    <property type="project" value="TreeGrafter"/>
</dbReference>
<protein>
    <recommendedName>
        <fullName evidence="10">Ephrin RBD domain-containing protein</fullName>
    </recommendedName>
</protein>
<dbReference type="SUPFAM" id="SSF49503">
    <property type="entry name" value="Cupredoxins"/>
    <property type="match status" value="1"/>
</dbReference>
<evidence type="ECO:0000256" key="7">
    <source>
        <dbReference type="RuleBase" id="RU004375"/>
    </source>
</evidence>
<keyword evidence="4 6" id="KW-1015">Disulfide bond</keyword>
<dbReference type="Gene3D" id="2.60.40.420">
    <property type="entry name" value="Cupredoxins - blue copper proteins"/>
    <property type="match status" value="1"/>
</dbReference>
<dbReference type="PANTHER" id="PTHR11304">
    <property type="entry name" value="EPHRIN"/>
    <property type="match status" value="1"/>
</dbReference>
<evidence type="ECO:0000313" key="11">
    <source>
        <dbReference type="EMBL" id="CAI5449626.1"/>
    </source>
</evidence>
<dbReference type="InterPro" id="IPR008972">
    <property type="entry name" value="Cupredoxin"/>
</dbReference>
<comment type="similarity">
    <text evidence="6 7">Belongs to the ephrin family.</text>
</comment>
<feature type="signal peptide" evidence="9">
    <location>
        <begin position="1"/>
        <end position="15"/>
    </location>
</feature>
<evidence type="ECO:0000256" key="6">
    <source>
        <dbReference type="PROSITE-ProRule" id="PRU00884"/>
    </source>
</evidence>
<gene>
    <name evidence="11" type="ORF">CAMP_LOCUS12263</name>
</gene>
<evidence type="ECO:0000256" key="8">
    <source>
        <dbReference type="SAM" id="MobiDB-lite"/>
    </source>
</evidence>
<evidence type="ECO:0000313" key="12">
    <source>
        <dbReference type="Proteomes" id="UP001152747"/>
    </source>
</evidence>
<sequence length="278" mass="32234">MFLLILLTLPIIADFKRLPQIYWNSTNPLVERYAAIGDTLDIICPYFEISEKHNEQSIIYRVSEEEYENCERKSTAKELGRCTQPYEHEKLKVAFRLISPNPSGLDYRPGNTYYFISTSTGSSDGLNNELGGLCASHSLKMVIHITDRNGDIHHHHRHHHLKKLPTSTEKVTTSTVTSREEREPKNLDTEKLWDNFVEKIGPIEETWSSEIPTPVRGERLNLYAGNKKDEYEQIQLQEGNEIIEFQIHEIGDPDFLYSSTRRHILFAPIFIAIIFYLL</sequence>
<evidence type="ECO:0000256" key="4">
    <source>
        <dbReference type="ARBA" id="ARBA00023157"/>
    </source>
</evidence>
<accession>A0A9P1IRX8</accession>
<evidence type="ECO:0000256" key="1">
    <source>
        <dbReference type="ARBA" id="ARBA00004370"/>
    </source>
</evidence>
<keyword evidence="5" id="KW-0325">Glycoprotein</keyword>
<dbReference type="Proteomes" id="UP001152747">
    <property type="component" value="Unassembled WGS sequence"/>
</dbReference>
<evidence type="ECO:0000256" key="9">
    <source>
        <dbReference type="SAM" id="SignalP"/>
    </source>
</evidence>
<comment type="subcellular location">
    <subcellularLocation>
        <location evidence="1">Membrane</location>
    </subcellularLocation>
</comment>
<keyword evidence="12" id="KW-1185">Reference proteome</keyword>
<reference evidence="11" key="1">
    <citation type="submission" date="2022-11" db="EMBL/GenBank/DDBJ databases">
        <authorList>
            <person name="Kikuchi T."/>
        </authorList>
    </citation>
    <scope>NUCLEOTIDE SEQUENCE</scope>
    <source>
        <strain evidence="11">PS1010</strain>
    </source>
</reference>
<dbReference type="EMBL" id="CANHGI010000004">
    <property type="protein sequence ID" value="CAI5449626.1"/>
    <property type="molecule type" value="Genomic_DNA"/>
</dbReference>
<dbReference type="PANTHER" id="PTHR11304:SF43">
    <property type="entry name" value="EPHRIN RBD DOMAIN-CONTAINING PROTEIN"/>
    <property type="match status" value="1"/>
</dbReference>
<feature type="compositionally biased region" description="Low complexity" evidence="8">
    <location>
        <begin position="166"/>
        <end position="177"/>
    </location>
</feature>
<proteinExistence type="inferred from homology"/>
<name>A0A9P1IRX8_9PELO</name>
<dbReference type="PROSITE" id="PS51551">
    <property type="entry name" value="EPHRIN_RBD_2"/>
    <property type="match status" value="1"/>
</dbReference>
<dbReference type="GO" id="GO:0046875">
    <property type="term" value="F:ephrin receptor binding"/>
    <property type="evidence" value="ECO:0007669"/>
    <property type="project" value="TreeGrafter"/>
</dbReference>
<feature type="domain" description="Ephrin RBD" evidence="10">
    <location>
        <begin position="16"/>
        <end position="145"/>
    </location>
</feature>
<dbReference type="Pfam" id="PF00812">
    <property type="entry name" value="Ephrin"/>
    <property type="match status" value="1"/>
</dbReference>
<dbReference type="PRINTS" id="PR01347">
    <property type="entry name" value="EPHRIN"/>
</dbReference>
<evidence type="ECO:0000256" key="5">
    <source>
        <dbReference type="ARBA" id="ARBA00023180"/>
    </source>
</evidence>
<keyword evidence="2 9" id="KW-0732">Signal</keyword>
<dbReference type="CDD" id="cd02675">
    <property type="entry name" value="Ephrin_ectodomain"/>
    <property type="match status" value="1"/>
</dbReference>
<dbReference type="OrthoDB" id="6250301at2759"/>
<keyword evidence="3 7" id="KW-0472">Membrane</keyword>
<dbReference type="GO" id="GO:0007411">
    <property type="term" value="P:axon guidance"/>
    <property type="evidence" value="ECO:0007669"/>
    <property type="project" value="TreeGrafter"/>
</dbReference>
<comment type="caution">
    <text evidence="6">Lacks conserved residue(s) required for the propagation of feature annotation.</text>
</comment>
<comment type="caution">
    <text evidence="11">The sequence shown here is derived from an EMBL/GenBank/DDBJ whole genome shotgun (WGS) entry which is preliminary data.</text>
</comment>
<organism evidence="11 12">
    <name type="scientific">Caenorhabditis angaria</name>
    <dbReference type="NCBI Taxonomy" id="860376"/>
    <lineage>
        <taxon>Eukaryota</taxon>
        <taxon>Metazoa</taxon>
        <taxon>Ecdysozoa</taxon>
        <taxon>Nematoda</taxon>
        <taxon>Chromadorea</taxon>
        <taxon>Rhabditida</taxon>
        <taxon>Rhabditina</taxon>
        <taxon>Rhabditomorpha</taxon>
        <taxon>Rhabditoidea</taxon>
        <taxon>Rhabditidae</taxon>
        <taxon>Peloderinae</taxon>
        <taxon>Caenorhabditis</taxon>
    </lineage>
</organism>